<evidence type="ECO:0000313" key="1">
    <source>
        <dbReference type="EMBL" id="PSX45844.1"/>
    </source>
</evidence>
<dbReference type="RefSeq" id="WP_052957426.1">
    <property type="nucleotide sequence ID" value="NZ_JZTB01000012.1"/>
</dbReference>
<proteinExistence type="predicted"/>
<organism evidence="1 2">
    <name type="scientific">Photobacterium kishitanii</name>
    <dbReference type="NCBI Taxonomy" id="318456"/>
    <lineage>
        <taxon>Bacteria</taxon>
        <taxon>Pseudomonadati</taxon>
        <taxon>Pseudomonadota</taxon>
        <taxon>Gammaproteobacteria</taxon>
        <taxon>Vibrionales</taxon>
        <taxon>Vibrionaceae</taxon>
        <taxon>Photobacterium</taxon>
    </lineage>
</organism>
<gene>
    <name evidence="1" type="ORF">C0W53_07450</name>
</gene>
<dbReference type="AlphaFoldDB" id="A0AAX0Z0H8"/>
<name>A0AAX0Z0H8_9GAMM</name>
<dbReference type="EMBL" id="PYOZ01000003">
    <property type="protein sequence ID" value="PSX45844.1"/>
    <property type="molecule type" value="Genomic_DNA"/>
</dbReference>
<evidence type="ECO:0000313" key="2">
    <source>
        <dbReference type="Proteomes" id="UP000240728"/>
    </source>
</evidence>
<dbReference type="Proteomes" id="UP000240728">
    <property type="component" value="Unassembled WGS sequence"/>
</dbReference>
<accession>A0AAX0Z0H8</accession>
<keyword evidence="2" id="KW-1185">Reference proteome</keyword>
<reference evidence="1 2" key="1">
    <citation type="submission" date="2018-01" db="EMBL/GenBank/DDBJ databases">
        <title>Whole genome sequencing of Histamine producing bacteria.</title>
        <authorList>
            <person name="Butler K."/>
        </authorList>
    </citation>
    <scope>NUCLEOTIDE SEQUENCE [LARGE SCALE GENOMIC DNA]</scope>
    <source>
        <strain evidence="1 2">A1-4</strain>
    </source>
</reference>
<protein>
    <submittedName>
        <fullName evidence="1">SMI1/KNR4 family protein</fullName>
    </submittedName>
</protein>
<sequence length="210" mass="24267">MNKLATEIERSLPEKMYLPDEIRKLLVWIENTGSVEEYDGKNYGTLPGELNSNTYIEFYSELETKLWWCFDCKEAQIDEIDKRIFIFARTGCDGSVAAFWLDDNGIQRIVHIGSASGSAMICVLGNDPLDFIKLLAIGYEEICWGEEEYNNPPNNPEITNEQYKQWVEESFNTKIPSTGAEIIQDPAVTWDLESNDLFCRWLSKYNKEDF</sequence>
<comment type="caution">
    <text evidence="1">The sequence shown here is derived from an EMBL/GenBank/DDBJ whole genome shotgun (WGS) entry which is preliminary data.</text>
</comment>